<sequence length="189" mass="21379">MSLPKSSVNFSELYIKLFGPTLDDSLLYGVDRLMDFWKETDEAKSNSANEESCYGSCETLAFLPTTTTSTTTIVNQHTPHTVSKYTVPKLSRKEMETICGAISQAQFKNQARQVAAKRNERYPDPNMLRSRWAITRINEFDDGTKTFEIIKSANEELLPAWAEPKGTEIVFAMFKNGCTGSYRVCYETP</sequence>
<dbReference type="Proteomes" id="UP000030765">
    <property type="component" value="Unassembled WGS sequence"/>
</dbReference>
<proteinExistence type="predicted"/>
<dbReference type="OMA" id="SFYRSCE"/>
<dbReference type="OrthoDB" id="7732423at2759"/>
<dbReference type="EMBL" id="KE525338">
    <property type="protein sequence ID" value="KFB48162.1"/>
    <property type="molecule type" value="Genomic_DNA"/>
</dbReference>
<accession>A0A084WD68</accession>
<keyword evidence="3" id="KW-1185">Reference proteome</keyword>
<evidence type="ECO:0000313" key="1">
    <source>
        <dbReference type="EMBL" id="KFB48162.1"/>
    </source>
</evidence>
<dbReference type="VEuPathDB" id="VectorBase:ASIS017028"/>
<reference evidence="2" key="2">
    <citation type="submission" date="2020-05" db="UniProtKB">
        <authorList>
            <consortium name="EnsemblMetazoa"/>
        </authorList>
    </citation>
    <scope>IDENTIFICATION</scope>
</reference>
<dbReference type="VEuPathDB" id="VectorBase:ASIC016227"/>
<gene>
    <name evidence="1" type="ORF">ZHAS_00016227</name>
</gene>
<evidence type="ECO:0000313" key="2">
    <source>
        <dbReference type="EnsemblMetazoa" id="ASIC016227-PA"/>
    </source>
</evidence>
<reference evidence="1 3" key="1">
    <citation type="journal article" date="2014" name="BMC Genomics">
        <title>Genome sequence of Anopheles sinensis provides insight into genetics basis of mosquito competence for malaria parasites.</title>
        <authorList>
            <person name="Zhou D."/>
            <person name="Zhang D."/>
            <person name="Ding G."/>
            <person name="Shi L."/>
            <person name="Hou Q."/>
            <person name="Ye Y."/>
            <person name="Xu Y."/>
            <person name="Zhou H."/>
            <person name="Xiong C."/>
            <person name="Li S."/>
            <person name="Yu J."/>
            <person name="Hong S."/>
            <person name="Yu X."/>
            <person name="Zou P."/>
            <person name="Chen C."/>
            <person name="Chang X."/>
            <person name="Wang W."/>
            <person name="Lv Y."/>
            <person name="Sun Y."/>
            <person name="Ma L."/>
            <person name="Shen B."/>
            <person name="Zhu C."/>
        </authorList>
    </citation>
    <scope>NUCLEOTIDE SEQUENCE [LARGE SCALE GENOMIC DNA]</scope>
</reference>
<dbReference type="EMBL" id="ATLV01022948">
    <property type="status" value="NOT_ANNOTATED_CDS"/>
    <property type="molecule type" value="Genomic_DNA"/>
</dbReference>
<dbReference type="AlphaFoldDB" id="A0A084WD68"/>
<name>A0A084WD68_ANOSI</name>
<dbReference type="EnsemblMetazoa" id="ASIC016227-RA">
    <property type="protein sequence ID" value="ASIC016227-PA"/>
    <property type="gene ID" value="ASIC016227"/>
</dbReference>
<evidence type="ECO:0000313" key="3">
    <source>
        <dbReference type="Proteomes" id="UP000030765"/>
    </source>
</evidence>
<organism evidence="1">
    <name type="scientific">Anopheles sinensis</name>
    <name type="common">Mosquito</name>
    <dbReference type="NCBI Taxonomy" id="74873"/>
    <lineage>
        <taxon>Eukaryota</taxon>
        <taxon>Metazoa</taxon>
        <taxon>Ecdysozoa</taxon>
        <taxon>Arthropoda</taxon>
        <taxon>Hexapoda</taxon>
        <taxon>Insecta</taxon>
        <taxon>Pterygota</taxon>
        <taxon>Neoptera</taxon>
        <taxon>Endopterygota</taxon>
        <taxon>Diptera</taxon>
        <taxon>Nematocera</taxon>
        <taxon>Culicoidea</taxon>
        <taxon>Culicidae</taxon>
        <taxon>Anophelinae</taxon>
        <taxon>Anopheles</taxon>
    </lineage>
</organism>
<protein>
    <submittedName>
        <fullName evidence="1 2">Uncharacterized protein</fullName>
    </submittedName>
</protein>